<accession>A0ABR7PDV3</accession>
<dbReference type="RefSeq" id="WP_187559100.1">
    <property type="nucleotide sequence ID" value="NZ_JACRTP010000006.1"/>
</dbReference>
<feature type="transmembrane region" description="Helical" evidence="1">
    <location>
        <begin position="198"/>
        <end position="218"/>
    </location>
</feature>
<evidence type="ECO:0000313" key="3">
    <source>
        <dbReference type="Proteomes" id="UP000661649"/>
    </source>
</evidence>
<name>A0ABR7PDV3_9FIRM</name>
<organism evidence="2 3">
    <name type="scientific">Blautia stercoris</name>
    <dbReference type="NCBI Taxonomy" id="871664"/>
    <lineage>
        <taxon>Bacteria</taxon>
        <taxon>Bacillati</taxon>
        <taxon>Bacillota</taxon>
        <taxon>Clostridia</taxon>
        <taxon>Lachnospirales</taxon>
        <taxon>Lachnospiraceae</taxon>
        <taxon>Blautia</taxon>
    </lineage>
</organism>
<gene>
    <name evidence="2" type="ORF">H8712_13515</name>
</gene>
<keyword evidence="1" id="KW-0472">Membrane</keyword>
<keyword evidence="1" id="KW-1133">Transmembrane helix</keyword>
<evidence type="ECO:0000313" key="2">
    <source>
        <dbReference type="EMBL" id="MBC8629609.1"/>
    </source>
</evidence>
<comment type="caution">
    <text evidence="2">The sequence shown here is derived from an EMBL/GenBank/DDBJ whole genome shotgun (WGS) entry which is preliminary data.</text>
</comment>
<sequence>MFNIKELFTNLGTYNLRARISVGIILLAPWLLELYLLIPEINNISSTLVVGIITYDLCNIIIVYCRVPGVKAMKKCFPKLLPAQEALLPSNHYIDSVTKHRYYQFFSEHIPEFKVSSSDSEMTPYVCSAVTWLISQTRDYSKFPLIAEENINFGFTYNLLGLKPYGLILSTTGLIFNLVLSFLHFFNFINCSKAMAGLIINLLFLFLWIFIINQNLVISSGKKYARALLSACDSNILN</sequence>
<protein>
    <submittedName>
        <fullName evidence="2">Uncharacterized protein</fullName>
    </submittedName>
</protein>
<feature type="transmembrane region" description="Helical" evidence="1">
    <location>
        <begin position="165"/>
        <end position="186"/>
    </location>
</feature>
<dbReference type="Proteomes" id="UP000661649">
    <property type="component" value="Unassembled WGS sequence"/>
</dbReference>
<keyword evidence="1" id="KW-0812">Transmembrane</keyword>
<keyword evidence="3" id="KW-1185">Reference proteome</keyword>
<reference evidence="2 3" key="1">
    <citation type="submission" date="2020-08" db="EMBL/GenBank/DDBJ databases">
        <title>Genome public.</title>
        <authorList>
            <person name="Liu C."/>
            <person name="Sun Q."/>
        </authorList>
    </citation>
    <scope>NUCLEOTIDE SEQUENCE [LARGE SCALE GENOMIC DNA]</scope>
    <source>
        <strain evidence="2 3">3_YM_SP_D4_24.mj</strain>
    </source>
</reference>
<proteinExistence type="predicted"/>
<evidence type="ECO:0000256" key="1">
    <source>
        <dbReference type="SAM" id="Phobius"/>
    </source>
</evidence>
<dbReference type="EMBL" id="JACRTP010000006">
    <property type="protein sequence ID" value="MBC8629609.1"/>
    <property type="molecule type" value="Genomic_DNA"/>
</dbReference>
<feature type="transmembrane region" description="Helical" evidence="1">
    <location>
        <begin position="20"/>
        <end position="38"/>
    </location>
</feature>
<feature type="transmembrane region" description="Helical" evidence="1">
    <location>
        <begin position="44"/>
        <end position="65"/>
    </location>
</feature>